<gene>
    <name evidence="2" type="ORF">AMECASPLE_005051</name>
</gene>
<evidence type="ECO:0000313" key="2">
    <source>
        <dbReference type="EMBL" id="MEQ2306138.1"/>
    </source>
</evidence>
<feature type="compositionally biased region" description="Polar residues" evidence="1">
    <location>
        <begin position="17"/>
        <end position="29"/>
    </location>
</feature>
<proteinExistence type="predicted"/>
<reference evidence="2 3" key="1">
    <citation type="submission" date="2021-06" db="EMBL/GenBank/DDBJ databases">
        <authorList>
            <person name="Palmer J.M."/>
        </authorList>
    </citation>
    <scope>NUCLEOTIDE SEQUENCE [LARGE SCALE GENOMIC DNA]</scope>
    <source>
        <strain evidence="2 3">AS_MEX2019</strain>
        <tissue evidence="2">Muscle</tissue>
    </source>
</reference>
<feature type="non-terminal residue" evidence="2">
    <location>
        <position position="1"/>
    </location>
</feature>
<dbReference type="EMBL" id="JAHRIP010066056">
    <property type="protein sequence ID" value="MEQ2306138.1"/>
    <property type="molecule type" value="Genomic_DNA"/>
</dbReference>
<feature type="region of interest" description="Disordered" evidence="1">
    <location>
        <begin position="17"/>
        <end position="56"/>
    </location>
</feature>
<dbReference type="Proteomes" id="UP001469553">
    <property type="component" value="Unassembled WGS sequence"/>
</dbReference>
<organism evidence="2 3">
    <name type="scientific">Ameca splendens</name>
    <dbReference type="NCBI Taxonomy" id="208324"/>
    <lineage>
        <taxon>Eukaryota</taxon>
        <taxon>Metazoa</taxon>
        <taxon>Chordata</taxon>
        <taxon>Craniata</taxon>
        <taxon>Vertebrata</taxon>
        <taxon>Euteleostomi</taxon>
        <taxon>Actinopterygii</taxon>
        <taxon>Neopterygii</taxon>
        <taxon>Teleostei</taxon>
        <taxon>Neoteleostei</taxon>
        <taxon>Acanthomorphata</taxon>
        <taxon>Ovalentaria</taxon>
        <taxon>Atherinomorphae</taxon>
        <taxon>Cyprinodontiformes</taxon>
        <taxon>Goodeidae</taxon>
        <taxon>Ameca</taxon>
    </lineage>
</organism>
<feature type="compositionally biased region" description="Basic residues" evidence="1">
    <location>
        <begin position="46"/>
        <end position="55"/>
    </location>
</feature>
<protein>
    <submittedName>
        <fullName evidence="2">Uncharacterized protein</fullName>
    </submittedName>
</protein>
<accession>A0ABV0ZLC1</accession>
<evidence type="ECO:0000313" key="3">
    <source>
        <dbReference type="Proteomes" id="UP001469553"/>
    </source>
</evidence>
<evidence type="ECO:0000256" key="1">
    <source>
        <dbReference type="SAM" id="MobiDB-lite"/>
    </source>
</evidence>
<keyword evidence="3" id="KW-1185">Reference proteome</keyword>
<name>A0ABV0ZLC1_9TELE</name>
<sequence length="82" mass="9748">HLKECMTIPLVLQGSTAHTFRNQSSPREASTSERRKLQPMFGNVPPRRRFSRRKNDRLENTQCWTHISAPRRKIFIRTERTT</sequence>
<comment type="caution">
    <text evidence="2">The sequence shown here is derived from an EMBL/GenBank/DDBJ whole genome shotgun (WGS) entry which is preliminary data.</text>
</comment>